<evidence type="ECO:0000313" key="1">
    <source>
        <dbReference type="EMBL" id="KAK7201264.1"/>
    </source>
</evidence>
<dbReference type="AlphaFoldDB" id="A0AAW0F5F7"/>
<protein>
    <submittedName>
        <fullName evidence="1">Uncharacterized protein</fullName>
    </submittedName>
</protein>
<name>A0AAW0F5F7_9TRYP</name>
<evidence type="ECO:0000313" key="2">
    <source>
        <dbReference type="Proteomes" id="UP001430356"/>
    </source>
</evidence>
<dbReference type="EMBL" id="JAECZO010000013">
    <property type="protein sequence ID" value="KAK7201264.1"/>
    <property type="molecule type" value="Genomic_DNA"/>
</dbReference>
<dbReference type="Proteomes" id="UP001430356">
    <property type="component" value="Unassembled WGS sequence"/>
</dbReference>
<reference evidence="1 2" key="1">
    <citation type="journal article" date="2021" name="MBio">
        <title>A New Model Trypanosomatid, Novymonas esmeraldas: Genomic Perception of Its 'Candidatus Pandoraea novymonadis' Endosymbiont.</title>
        <authorList>
            <person name="Zakharova A."/>
            <person name="Saura A."/>
            <person name="Butenko A."/>
            <person name="Podesvova L."/>
            <person name="Warmusova S."/>
            <person name="Kostygov A.Y."/>
            <person name="Nenarokova A."/>
            <person name="Lukes J."/>
            <person name="Opperdoes F.R."/>
            <person name="Yurchenko V."/>
        </authorList>
    </citation>
    <scope>NUCLEOTIDE SEQUENCE [LARGE SCALE GENOMIC DNA]</scope>
    <source>
        <strain evidence="1 2">E262AT.01</strain>
    </source>
</reference>
<comment type="caution">
    <text evidence="1">The sequence shown here is derived from an EMBL/GenBank/DDBJ whole genome shotgun (WGS) entry which is preliminary data.</text>
</comment>
<keyword evidence="2" id="KW-1185">Reference proteome</keyword>
<accession>A0AAW0F5F7</accession>
<sequence length="249" mass="26340">MALDLDVDDGPSFAELVRDARRDVMKGRAMAACWSELADQHTFFKDIAKEGRARGEALAAVLAAVQGICQAVWCAERAHEVHSTAAHPSGAGPSPTDMIGGGVSDGTPLGETQTLSLVASAYVSLYASTPVPTRAQWVSALQPPSRCSITSETTAPATHGPSPCPSAVGRYLAKLRESVDDVARMVSHSDTEAEDGSFAEDELKELVRCCMSAGRRAARPGVLPAADARLVREMVKTLQDFVGSSTLEW</sequence>
<proteinExistence type="predicted"/>
<organism evidence="1 2">
    <name type="scientific">Novymonas esmeraldas</name>
    <dbReference type="NCBI Taxonomy" id="1808958"/>
    <lineage>
        <taxon>Eukaryota</taxon>
        <taxon>Discoba</taxon>
        <taxon>Euglenozoa</taxon>
        <taxon>Kinetoplastea</taxon>
        <taxon>Metakinetoplastina</taxon>
        <taxon>Trypanosomatida</taxon>
        <taxon>Trypanosomatidae</taxon>
        <taxon>Novymonas</taxon>
    </lineage>
</organism>
<gene>
    <name evidence="1" type="ORF">NESM_000188200</name>
</gene>